<accession>A0ABD4Z6F3</accession>
<sequence length="149" mass="16895">MSEETYYLDTSAMVKRYVVEPGSEVVDEVFKNAYRGLATLSFSYWNIAEAAVVFDKYSKILGLNAKELMKNMLREIKTLNRLQKLKVIGITPTLIRNSIQLVFKHHIYVADALQIVSAKTVESNKFLTGDKKLAKIAEQEGLQSIYIGK</sequence>
<dbReference type="RefSeq" id="WP_285273897.1">
    <property type="nucleotide sequence ID" value="NZ_JASNVW010000003.1"/>
</dbReference>
<name>A0ABD4Z6F3_9CREN</name>
<dbReference type="InterPro" id="IPR029060">
    <property type="entry name" value="PIN-like_dom_sf"/>
</dbReference>
<organism evidence="2 3">
    <name type="scientific">Ignisphaera cupida</name>
    <dbReference type="NCBI Taxonomy" id="3050454"/>
    <lineage>
        <taxon>Archaea</taxon>
        <taxon>Thermoproteota</taxon>
        <taxon>Thermoprotei</taxon>
        <taxon>Desulfurococcales</taxon>
        <taxon>Desulfurococcaceae</taxon>
        <taxon>Ignisphaera</taxon>
    </lineage>
</organism>
<evidence type="ECO:0000313" key="2">
    <source>
        <dbReference type="EMBL" id="MDK6028912.1"/>
    </source>
</evidence>
<proteinExistence type="predicted"/>
<dbReference type="Proteomes" id="UP001529235">
    <property type="component" value="Unassembled WGS sequence"/>
</dbReference>
<reference evidence="2 3" key="1">
    <citation type="submission" date="2023-05" db="EMBL/GenBank/DDBJ databases">
        <title>A new hyperthermophilic archaea 'Ignisphaera cupida' sp. nov. and description of the family 'Ignisphaeraceae' fam. nov.</title>
        <authorList>
            <person name="Podosokorskaya O.A."/>
            <person name="Elcheninov A.G."/>
            <person name="Klukina A."/>
            <person name="Merkel A.Y."/>
        </authorList>
    </citation>
    <scope>NUCLEOTIDE SEQUENCE [LARGE SCALE GENOMIC DNA]</scope>
    <source>
        <strain evidence="2 3">4213-co</strain>
    </source>
</reference>
<keyword evidence="3" id="KW-1185">Reference proteome</keyword>
<dbReference type="InterPro" id="IPR002716">
    <property type="entry name" value="PIN_dom"/>
</dbReference>
<dbReference type="SUPFAM" id="SSF88723">
    <property type="entry name" value="PIN domain-like"/>
    <property type="match status" value="1"/>
</dbReference>
<evidence type="ECO:0000313" key="3">
    <source>
        <dbReference type="Proteomes" id="UP001529235"/>
    </source>
</evidence>
<comment type="caution">
    <text evidence="2">The sequence shown here is derived from an EMBL/GenBank/DDBJ whole genome shotgun (WGS) entry which is preliminary data.</text>
</comment>
<feature type="domain" description="PIN" evidence="1">
    <location>
        <begin position="6"/>
        <end position="138"/>
    </location>
</feature>
<evidence type="ECO:0000259" key="1">
    <source>
        <dbReference type="Pfam" id="PF01850"/>
    </source>
</evidence>
<protein>
    <submittedName>
        <fullName evidence="2">Type II toxin-antitoxin system VapC family toxin</fullName>
    </submittedName>
</protein>
<dbReference type="CDD" id="cd09874">
    <property type="entry name" value="PIN_MT3492-like"/>
    <property type="match status" value="1"/>
</dbReference>
<dbReference type="EMBL" id="JASNVW010000003">
    <property type="protein sequence ID" value="MDK6028912.1"/>
    <property type="molecule type" value="Genomic_DNA"/>
</dbReference>
<gene>
    <name evidence="2" type="ORF">QPL79_06010</name>
</gene>
<dbReference type="Pfam" id="PF01850">
    <property type="entry name" value="PIN"/>
    <property type="match status" value="1"/>
</dbReference>
<dbReference type="AlphaFoldDB" id="A0ABD4Z6F3"/>
<dbReference type="Gene3D" id="3.40.50.1010">
    <property type="entry name" value="5'-nuclease"/>
    <property type="match status" value="1"/>
</dbReference>